<evidence type="ECO:0000313" key="1">
    <source>
        <dbReference type="EMBL" id="PWR03056.1"/>
    </source>
</evidence>
<protein>
    <recommendedName>
        <fullName evidence="3">Permease</fullName>
    </recommendedName>
</protein>
<proteinExistence type="predicted"/>
<reference evidence="1 2" key="1">
    <citation type="submission" date="2018-05" db="EMBL/GenBank/DDBJ databases">
        <title>Rhodobacteraceae gen. nov., sp. nov. isolated from sea water.</title>
        <authorList>
            <person name="Ren Y."/>
        </authorList>
    </citation>
    <scope>NUCLEOTIDE SEQUENCE [LARGE SCALE GENOMIC DNA]</scope>
    <source>
        <strain evidence="1 2">TG-679</strain>
    </source>
</reference>
<keyword evidence="2" id="KW-1185">Reference proteome</keyword>
<dbReference type="Proteomes" id="UP000245680">
    <property type="component" value="Unassembled WGS sequence"/>
</dbReference>
<name>A0A2V2LIQ7_9RHOB</name>
<dbReference type="EMBL" id="QGKU01000031">
    <property type="protein sequence ID" value="PWR03056.1"/>
    <property type="molecule type" value="Genomic_DNA"/>
</dbReference>
<dbReference type="RefSeq" id="WP_109811362.1">
    <property type="nucleotide sequence ID" value="NZ_QGKU01000031.1"/>
</dbReference>
<sequence length="112" mass="12178">MTIIYPKLGDGSSEEVFSEAQQTFHRATRALNRLVDQLDVDELSNGGEANRLLKELRQALQTALAERERLEQKAKSDAGIVGDYAVDFDAARIEIGRRLACLRAAGGSGSVS</sequence>
<dbReference type="OrthoDB" id="7873197at2"/>
<evidence type="ECO:0008006" key="3">
    <source>
        <dbReference type="Google" id="ProtNLM"/>
    </source>
</evidence>
<organism evidence="1 2">
    <name type="scientific">Meridianimarinicoccus roseus</name>
    <dbReference type="NCBI Taxonomy" id="2072018"/>
    <lineage>
        <taxon>Bacteria</taxon>
        <taxon>Pseudomonadati</taxon>
        <taxon>Pseudomonadota</taxon>
        <taxon>Alphaproteobacteria</taxon>
        <taxon>Rhodobacterales</taxon>
        <taxon>Paracoccaceae</taxon>
        <taxon>Meridianimarinicoccus</taxon>
    </lineage>
</organism>
<evidence type="ECO:0000313" key="2">
    <source>
        <dbReference type="Proteomes" id="UP000245680"/>
    </source>
</evidence>
<comment type="caution">
    <text evidence="1">The sequence shown here is derived from an EMBL/GenBank/DDBJ whole genome shotgun (WGS) entry which is preliminary data.</text>
</comment>
<dbReference type="AlphaFoldDB" id="A0A2V2LIQ7"/>
<gene>
    <name evidence="1" type="ORF">DKT77_08970</name>
</gene>
<accession>A0A2V2LIQ7</accession>